<evidence type="ECO:0000259" key="1">
    <source>
        <dbReference type="Pfam" id="PF20335"/>
    </source>
</evidence>
<dbReference type="Proteomes" id="UP001373496">
    <property type="component" value="Unassembled WGS sequence"/>
</dbReference>
<sequence length="148" mass="15669">MPDPDAATRARWERLCALLDDDPELWPTVQATLDDPPADPWTALLDGLDDVGALAYLDAGDQGEELADALTRVPRVVRARLDLGPVTDTDGDVPTAVRAADAVLAPAGLCLVHLAEESDAYPLVVVPAADKAEIERLAQELGHDTTLG</sequence>
<name>A0ABU8EAZ7_9ACTN</name>
<dbReference type="InterPro" id="IPR046582">
    <property type="entry name" value="DUF6630"/>
</dbReference>
<proteinExistence type="predicted"/>
<feature type="domain" description="DUF6630" evidence="1">
    <location>
        <begin position="11"/>
        <end position="146"/>
    </location>
</feature>
<evidence type="ECO:0000313" key="2">
    <source>
        <dbReference type="EMBL" id="MEI4280807.1"/>
    </source>
</evidence>
<evidence type="ECO:0000313" key="3">
    <source>
        <dbReference type="Proteomes" id="UP001373496"/>
    </source>
</evidence>
<organism evidence="2 3">
    <name type="scientific">Klenkia terrae</name>
    <dbReference type="NCBI Taxonomy" id="1052259"/>
    <lineage>
        <taxon>Bacteria</taxon>
        <taxon>Bacillati</taxon>
        <taxon>Actinomycetota</taxon>
        <taxon>Actinomycetes</taxon>
        <taxon>Geodermatophilales</taxon>
        <taxon>Geodermatophilaceae</taxon>
        <taxon>Klenkia</taxon>
    </lineage>
</organism>
<dbReference type="RefSeq" id="WP_336392849.1">
    <property type="nucleotide sequence ID" value="NZ_JBAPLV010000029.1"/>
</dbReference>
<reference evidence="2 3" key="1">
    <citation type="submission" date="2024-03" db="EMBL/GenBank/DDBJ databases">
        <title>Draft genome sequence of Klenkia terrae.</title>
        <authorList>
            <person name="Duangmal K."/>
            <person name="Chantavorakit T."/>
        </authorList>
    </citation>
    <scope>NUCLEOTIDE SEQUENCE [LARGE SCALE GENOMIC DNA]</scope>
    <source>
        <strain evidence="2 3">JCM 17786</strain>
    </source>
</reference>
<keyword evidence="3" id="KW-1185">Reference proteome</keyword>
<gene>
    <name evidence="2" type="ORF">UXQ13_20195</name>
</gene>
<dbReference type="Pfam" id="PF20335">
    <property type="entry name" value="DUF6630"/>
    <property type="match status" value="1"/>
</dbReference>
<accession>A0ABU8EAZ7</accession>
<dbReference type="EMBL" id="JBAPLV010000029">
    <property type="protein sequence ID" value="MEI4280807.1"/>
    <property type="molecule type" value="Genomic_DNA"/>
</dbReference>
<comment type="caution">
    <text evidence="2">The sequence shown here is derived from an EMBL/GenBank/DDBJ whole genome shotgun (WGS) entry which is preliminary data.</text>
</comment>
<protein>
    <recommendedName>
        <fullName evidence="1">DUF6630 domain-containing protein</fullName>
    </recommendedName>
</protein>